<dbReference type="AlphaFoldDB" id="A0AAN7ZV96"/>
<dbReference type="InterPro" id="IPR036770">
    <property type="entry name" value="Ankyrin_rpt-contain_sf"/>
</dbReference>
<dbReference type="Pfam" id="PF12796">
    <property type="entry name" value="Ank_2"/>
    <property type="match status" value="1"/>
</dbReference>
<dbReference type="Gene3D" id="1.25.40.20">
    <property type="entry name" value="Ankyrin repeat-containing domain"/>
    <property type="match status" value="1"/>
</dbReference>
<organism evidence="4 5">
    <name type="scientific">Elasticomyces elasticus</name>
    <dbReference type="NCBI Taxonomy" id="574655"/>
    <lineage>
        <taxon>Eukaryota</taxon>
        <taxon>Fungi</taxon>
        <taxon>Dikarya</taxon>
        <taxon>Ascomycota</taxon>
        <taxon>Pezizomycotina</taxon>
        <taxon>Dothideomycetes</taxon>
        <taxon>Dothideomycetidae</taxon>
        <taxon>Mycosphaerellales</taxon>
        <taxon>Teratosphaeriaceae</taxon>
        <taxon>Elasticomyces</taxon>
    </lineage>
</organism>
<dbReference type="PROSITE" id="PS50297">
    <property type="entry name" value="ANK_REP_REGION"/>
    <property type="match status" value="1"/>
</dbReference>
<dbReference type="InterPro" id="IPR056884">
    <property type="entry name" value="NPHP3-like_N"/>
</dbReference>
<dbReference type="InterPro" id="IPR027417">
    <property type="entry name" value="P-loop_NTPase"/>
</dbReference>
<reference evidence="4" key="1">
    <citation type="submission" date="2023-08" db="EMBL/GenBank/DDBJ databases">
        <title>Black Yeasts Isolated from many extreme environments.</title>
        <authorList>
            <person name="Coleine C."/>
            <person name="Stajich J.E."/>
            <person name="Selbmann L."/>
        </authorList>
    </citation>
    <scope>NUCLEOTIDE SEQUENCE</scope>
    <source>
        <strain evidence="4">CCFEE 5810</strain>
    </source>
</reference>
<dbReference type="PANTHER" id="PTHR10039">
    <property type="entry name" value="AMELOGENIN"/>
    <property type="match status" value="1"/>
</dbReference>
<dbReference type="Gene3D" id="3.40.50.300">
    <property type="entry name" value="P-loop containing nucleotide triphosphate hydrolases"/>
    <property type="match status" value="1"/>
</dbReference>
<dbReference type="Pfam" id="PF24883">
    <property type="entry name" value="NPHP3_N"/>
    <property type="match status" value="1"/>
</dbReference>
<dbReference type="SUPFAM" id="SSF48403">
    <property type="entry name" value="Ankyrin repeat"/>
    <property type="match status" value="1"/>
</dbReference>
<name>A0AAN7ZV96_9PEZI</name>
<dbReference type="PANTHER" id="PTHR10039:SF16">
    <property type="entry name" value="GPI INOSITOL-DEACYLASE"/>
    <property type="match status" value="1"/>
</dbReference>
<feature type="domain" description="Nephrocystin 3-like N-terminal" evidence="3">
    <location>
        <begin position="252"/>
        <end position="415"/>
    </location>
</feature>
<evidence type="ECO:0000256" key="1">
    <source>
        <dbReference type="ARBA" id="ARBA00022737"/>
    </source>
</evidence>
<keyword evidence="1" id="KW-0677">Repeat</keyword>
<dbReference type="Proteomes" id="UP001310594">
    <property type="component" value="Unassembled WGS sequence"/>
</dbReference>
<evidence type="ECO:0000313" key="5">
    <source>
        <dbReference type="Proteomes" id="UP001310594"/>
    </source>
</evidence>
<accession>A0AAN7ZV96</accession>
<protein>
    <recommendedName>
        <fullName evidence="3">Nephrocystin 3-like N-terminal domain-containing protein</fullName>
    </recommendedName>
</protein>
<dbReference type="EMBL" id="JAVRQU010000024">
    <property type="protein sequence ID" value="KAK5690618.1"/>
    <property type="molecule type" value="Genomic_DNA"/>
</dbReference>
<dbReference type="SUPFAM" id="SSF52540">
    <property type="entry name" value="P-loop containing nucleoside triphosphate hydrolases"/>
    <property type="match status" value="1"/>
</dbReference>
<comment type="caution">
    <text evidence="4">The sequence shown here is derived from an EMBL/GenBank/DDBJ whole genome shotgun (WGS) entry which is preliminary data.</text>
</comment>
<sequence length="921" mass="101447">MEVVGGVVGVLSLGIQVCQNLTWYYGSWKDCPKDVTATLSSIDSLRRTLDLFTLLCADSGLHPHTKLRVEDCVRSCTEALRALEDENKKFELEEPASSKAMMHKFAYPFRASTLAKLKETVGEVLGQLSLAVQILDTCENSRLQRRTFTAIGAARREIDEIAVKIDLVGDAIEAVQLQQEVVANSMISTQLLVQDLVSGVGSLATQQAKTTENVRRLSVNGEAKALCDALSNLHAADPTLEHSAARRRHHPGTGQWFLDCKEYASWKSGNKGARLWIHGKSGCSKTVLCSSIIEDMHTHCSHLRCSMAYFYFTFADEQKQSWDALLRSLIVQLSAGRPAVDLLRTAVSRPFIAMAELEAILNAILDDLRSNQTQVYLIVDALDEGEDGLDGRLAVQEALMCLTAVYGNLSILVTSQTHPDIEQVMHVWAASAIQVPHDATNLDIEAYVQLQTSHSLEFQEVEPGVTAMIATTLGRNADAMRVEFRWAALQLDQLRRMKNKTPQRIRQALDNLPPTLCATYERMLAEIPEDCWQQARRGLIWLCLCPSPMVLKALAEAMCVDPDTHGVFVEEDRVTHKACIPHISGFDICESCAIPAVQCHSPDHILVERFLSPYASARLAHFSVKKYLLSTARTSDDPRIRRYSIDLQQAECYFGRAALAYLNACAGSIPKPWTIHDVHTSSFALFEYAAIFWHEFRRGEACECADEDAHLTLETALFADHVQDWWQLLPGSRQESICAGRLTEGYLEANPLLLACALGLPSLARKMIQQGQEVNATAGNGLTALHVAVAQGWSNIIALLLDHGAKTAALTNTATAAPRLAAPYGTFRAVALLLQHEADISARGKNSSTPLTIASNEDNIAVAAALLAQRRTDDLQAGRTTLCDTTNEHSGLQSKLGVLETTDDIAQSHDQRFQHQCYVIA</sequence>
<evidence type="ECO:0000256" key="2">
    <source>
        <dbReference type="PROSITE-ProRule" id="PRU00023"/>
    </source>
</evidence>
<evidence type="ECO:0000313" key="4">
    <source>
        <dbReference type="EMBL" id="KAK5690618.1"/>
    </source>
</evidence>
<dbReference type="PROSITE" id="PS50088">
    <property type="entry name" value="ANK_REPEAT"/>
    <property type="match status" value="1"/>
</dbReference>
<evidence type="ECO:0000259" key="3">
    <source>
        <dbReference type="Pfam" id="PF24883"/>
    </source>
</evidence>
<keyword evidence="2" id="KW-0040">ANK repeat</keyword>
<feature type="repeat" description="ANK" evidence="2">
    <location>
        <begin position="780"/>
        <end position="812"/>
    </location>
</feature>
<dbReference type="SMART" id="SM00248">
    <property type="entry name" value="ANK"/>
    <property type="match status" value="3"/>
</dbReference>
<gene>
    <name evidence="4" type="ORF">LTR97_012174</name>
</gene>
<dbReference type="InterPro" id="IPR002110">
    <property type="entry name" value="Ankyrin_rpt"/>
</dbReference>
<proteinExistence type="predicted"/>